<evidence type="ECO:0000256" key="1">
    <source>
        <dbReference type="ARBA" id="ARBA00023125"/>
    </source>
</evidence>
<dbReference type="GO" id="GO:0015074">
    <property type="term" value="P:DNA integration"/>
    <property type="evidence" value="ECO:0007669"/>
    <property type="project" value="InterPro"/>
</dbReference>
<reference evidence="6 7" key="1">
    <citation type="submission" date="2017-12" db="EMBL/GenBank/DDBJ databases">
        <title>Sequencing the genomes of 1000 Actinobacteria strains.</title>
        <authorList>
            <person name="Klenk H.-P."/>
        </authorList>
    </citation>
    <scope>NUCLEOTIDE SEQUENCE [LARGE SCALE GENOMIC DNA]</scope>
    <source>
        <strain evidence="6 7">DSM 12806</strain>
    </source>
</reference>
<dbReference type="PANTHER" id="PTHR30349">
    <property type="entry name" value="PHAGE INTEGRASE-RELATED"/>
    <property type="match status" value="1"/>
</dbReference>
<evidence type="ECO:0000313" key="6">
    <source>
        <dbReference type="EMBL" id="PKW25414.1"/>
    </source>
</evidence>
<dbReference type="InterPro" id="IPR011010">
    <property type="entry name" value="DNA_brk_join_enz"/>
</dbReference>
<dbReference type="GO" id="GO:0003677">
    <property type="term" value="F:DNA binding"/>
    <property type="evidence" value="ECO:0007669"/>
    <property type="project" value="UniProtKB-UniRule"/>
</dbReference>
<protein>
    <submittedName>
        <fullName evidence="6">Integrase</fullName>
    </submittedName>
</protein>
<dbReference type="Gene3D" id="1.10.150.130">
    <property type="match status" value="1"/>
</dbReference>
<dbReference type="PROSITE" id="PS51900">
    <property type="entry name" value="CB"/>
    <property type="match status" value="1"/>
</dbReference>
<dbReference type="OrthoDB" id="1822491at2"/>
<dbReference type="InterPro" id="IPR050090">
    <property type="entry name" value="Tyrosine_recombinase_XerCD"/>
</dbReference>
<dbReference type="Pfam" id="PF00589">
    <property type="entry name" value="Phage_integrase"/>
    <property type="match status" value="1"/>
</dbReference>
<dbReference type="Gene3D" id="1.10.443.10">
    <property type="entry name" value="Intergrase catalytic core"/>
    <property type="match status" value="1"/>
</dbReference>
<dbReference type="PROSITE" id="PS51898">
    <property type="entry name" value="TYR_RECOMBINASE"/>
    <property type="match status" value="1"/>
</dbReference>
<dbReference type="CDD" id="cd01189">
    <property type="entry name" value="INT_ICEBs1_C_like"/>
    <property type="match status" value="1"/>
</dbReference>
<dbReference type="RefSeq" id="WP_101394131.1">
    <property type="nucleotide sequence ID" value="NZ_PJNE01000001.1"/>
</dbReference>
<organism evidence="6 7">
    <name type="scientific">Phycicoccus duodecadis</name>
    <dbReference type="NCBI Taxonomy" id="173053"/>
    <lineage>
        <taxon>Bacteria</taxon>
        <taxon>Bacillati</taxon>
        <taxon>Actinomycetota</taxon>
        <taxon>Actinomycetes</taxon>
        <taxon>Micrococcales</taxon>
        <taxon>Intrasporangiaceae</taxon>
        <taxon>Phycicoccus</taxon>
    </lineage>
</organism>
<keyword evidence="1 3" id="KW-0238">DNA-binding</keyword>
<sequence length="415" mass="45129">MSGTLFRRCGCRTADGRQYPALVERPTEAQRAAACPVMLADAKHGRWSFRLGAGVDPVTKKRRQVNGGTYATRREASEARNAAAVRVNRGAVVAPSREVLADYLPVWLSRHTVKGRSLRPATRENYARYIAQDIAPSTLGGMRLGDIRRHHINAFLEQLSDAGRGAVTVRRIAAVVQGAMRAAQAEEQIEDNPATRLRLPAVDVEPFAPWEPAQVGHFLDVASTHRLGAFFELAVFTGLRRSELVGLRWSDIDTERGVLTVRTSKTDAGRRVVDLDDRSTGALMAWRLAQEAERAAWGPAWVETGHVFTYENGEPLKLQYATRLFDKLRVAAGLPLMTLHGLRHMSASLMIASGANLAVVSKRLGHSSVQVTGDIYAHLIGSASRDAANAAASLVPSARTVHAHRSQTAVEAASS</sequence>
<dbReference type="PANTHER" id="PTHR30349:SF91">
    <property type="entry name" value="INTA PROTEIN"/>
    <property type="match status" value="1"/>
</dbReference>
<dbReference type="Proteomes" id="UP000233781">
    <property type="component" value="Unassembled WGS sequence"/>
</dbReference>
<comment type="caution">
    <text evidence="6">The sequence shown here is derived from an EMBL/GenBank/DDBJ whole genome shotgun (WGS) entry which is preliminary data.</text>
</comment>
<dbReference type="InterPro" id="IPR044068">
    <property type="entry name" value="CB"/>
</dbReference>
<dbReference type="EMBL" id="PJNE01000001">
    <property type="protein sequence ID" value="PKW25414.1"/>
    <property type="molecule type" value="Genomic_DNA"/>
</dbReference>
<accession>A0A2N3YEX5</accession>
<evidence type="ECO:0000256" key="2">
    <source>
        <dbReference type="ARBA" id="ARBA00023172"/>
    </source>
</evidence>
<name>A0A2N3YEX5_9MICO</name>
<dbReference type="GO" id="GO:0006310">
    <property type="term" value="P:DNA recombination"/>
    <property type="evidence" value="ECO:0007669"/>
    <property type="project" value="UniProtKB-KW"/>
</dbReference>
<keyword evidence="7" id="KW-1185">Reference proteome</keyword>
<keyword evidence="2" id="KW-0233">DNA recombination</keyword>
<dbReference type="InterPro" id="IPR013762">
    <property type="entry name" value="Integrase-like_cat_sf"/>
</dbReference>
<dbReference type="InterPro" id="IPR002104">
    <property type="entry name" value="Integrase_catalytic"/>
</dbReference>
<evidence type="ECO:0000259" key="4">
    <source>
        <dbReference type="PROSITE" id="PS51898"/>
    </source>
</evidence>
<evidence type="ECO:0000256" key="3">
    <source>
        <dbReference type="PROSITE-ProRule" id="PRU01248"/>
    </source>
</evidence>
<gene>
    <name evidence="6" type="ORF">ATL31_0203</name>
</gene>
<dbReference type="AlphaFoldDB" id="A0A2N3YEX5"/>
<evidence type="ECO:0000313" key="7">
    <source>
        <dbReference type="Proteomes" id="UP000233781"/>
    </source>
</evidence>
<evidence type="ECO:0000259" key="5">
    <source>
        <dbReference type="PROSITE" id="PS51900"/>
    </source>
</evidence>
<feature type="domain" description="Tyr recombinase" evidence="4">
    <location>
        <begin position="205"/>
        <end position="389"/>
    </location>
</feature>
<dbReference type="InterPro" id="IPR010998">
    <property type="entry name" value="Integrase_recombinase_N"/>
</dbReference>
<dbReference type="SUPFAM" id="SSF56349">
    <property type="entry name" value="DNA breaking-rejoining enzymes"/>
    <property type="match status" value="1"/>
</dbReference>
<feature type="domain" description="Core-binding (CB)" evidence="5">
    <location>
        <begin position="98"/>
        <end position="184"/>
    </location>
</feature>
<proteinExistence type="predicted"/>